<dbReference type="Proteomes" id="UP000828390">
    <property type="component" value="Unassembled WGS sequence"/>
</dbReference>
<protein>
    <submittedName>
        <fullName evidence="1">Uncharacterized protein</fullName>
    </submittedName>
</protein>
<proteinExistence type="predicted"/>
<dbReference type="AlphaFoldDB" id="A0A9D3Z807"/>
<reference evidence="1" key="1">
    <citation type="journal article" date="2019" name="bioRxiv">
        <title>The Genome of the Zebra Mussel, Dreissena polymorpha: A Resource for Invasive Species Research.</title>
        <authorList>
            <person name="McCartney M.A."/>
            <person name="Auch B."/>
            <person name="Kono T."/>
            <person name="Mallez S."/>
            <person name="Zhang Y."/>
            <person name="Obille A."/>
            <person name="Becker A."/>
            <person name="Abrahante J.E."/>
            <person name="Garbe J."/>
            <person name="Badalamenti J.P."/>
            <person name="Herman A."/>
            <person name="Mangelson H."/>
            <person name="Liachko I."/>
            <person name="Sullivan S."/>
            <person name="Sone E.D."/>
            <person name="Koren S."/>
            <person name="Silverstein K.A.T."/>
            <person name="Beckman K.B."/>
            <person name="Gohl D.M."/>
        </authorList>
    </citation>
    <scope>NUCLEOTIDE SEQUENCE</scope>
    <source>
        <strain evidence="1">Duluth1</strain>
        <tissue evidence="1">Whole animal</tissue>
    </source>
</reference>
<name>A0A9D3Z807_DREPO</name>
<evidence type="ECO:0000313" key="2">
    <source>
        <dbReference type="Proteomes" id="UP000828390"/>
    </source>
</evidence>
<organism evidence="1 2">
    <name type="scientific">Dreissena polymorpha</name>
    <name type="common">Zebra mussel</name>
    <name type="synonym">Mytilus polymorpha</name>
    <dbReference type="NCBI Taxonomy" id="45954"/>
    <lineage>
        <taxon>Eukaryota</taxon>
        <taxon>Metazoa</taxon>
        <taxon>Spiralia</taxon>
        <taxon>Lophotrochozoa</taxon>
        <taxon>Mollusca</taxon>
        <taxon>Bivalvia</taxon>
        <taxon>Autobranchia</taxon>
        <taxon>Heteroconchia</taxon>
        <taxon>Euheterodonta</taxon>
        <taxon>Imparidentia</taxon>
        <taxon>Neoheterodontei</taxon>
        <taxon>Myida</taxon>
        <taxon>Dreissenoidea</taxon>
        <taxon>Dreissenidae</taxon>
        <taxon>Dreissena</taxon>
    </lineage>
</organism>
<reference evidence="1" key="2">
    <citation type="submission" date="2020-11" db="EMBL/GenBank/DDBJ databases">
        <authorList>
            <person name="McCartney M.A."/>
            <person name="Auch B."/>
            <person name="Kono T."/>
            <person name="Mallez S."/>
            <person name="Becker A."/>
            <person name="Gohl D.M."/>
            <person name="Silverstein K.A.T."/>
            <person name="Koren S."/>
            <person name="Bechman K.B."/>
            <person name="Herman A."/>
            <person name="Abrahante J.E."/>
            <person name="Garbe J."/>
        </authorList>
    </citation>
    <scope>NUCLEOTIDE SEQUENCE</scope>
    <source>
        <strain evidence="1">Duluth1</strain>
        <tissue evidence="1">Whole animal</tissue>
    </source>
</reference>
<keyword evidence="2" id="KW-1185">Reference proteome</keyword>
<gene>
    <name evidence="1" type="ORF">DPMN_071575</name>
</gene>
<dbReference type="EMBL" id="JAIWYP010000014">
    <property type="protein sequence ID" value="KAH3711899.1"/>
    <property type="molecule type" value="Genomic_DNA"/>
</dbReference>
<accession>A0A9D3Z807</accession>
<comment type="caution">
    <text evidence="1">The sequence shown here is derived from an EMBL/GenBank/DDBJ whole genome shotgun (WGS) entry which is preliminary data.</text>
</comment>
<sequence>MGNCLCKCKRNEEEVDESAEERESRERRRKVIADLVKLAVNDYGLTRVMENGFGKIHANPF</sequence>
<evidence type="ECO:0000313" key="1">
    <source>
        <dbReference type="EMBL" id="KAH3711899.1"/>
    </source>
</evidence>